<dbReference type="OrthoDB" id="2418628at2759"/>
<accession>A0A9N9BX03</accession>
<dbReference type="AlphaFoldDB" id="A0A9N9BX03"/>
<evidence type="ECO:0000313" key="1">
    <source>
        <dbReference type="EMBL" id="CAG8578472.1"/>
    </source>
</evidence>
<organism evidence="1 2">
    <name type="scientific">Dentiscutata erythropus</name>
    <dbReference type="NCBI Taxonomy" id="1348616"/>
    <lineage>
        <taxon>Eukaryota</taxon>
        <taxon>Fungi</taxon>
        <taxon>Fungi incertae sedis</taxon>
        <taxon>Mucoromycota</taxon>
        <taxon>Glomeromycotina</taxon>
        <taxon>Glomeromycetes</taxon>
        <taxon>Diversisporales</taxon>
        <taxon>Gigasporaceae</taxon>
        <taxon>Dentiscutata</taxon>
    </lineage>
</organism>
<name>A0A9N9BX03_9GLOM</name>
<evidence type="ECO:0000313" key="2">
    <source>
        <dbReference type="Proteomes" id="UP000789405"/>
    </source>
</evidence>
<gene>
    <name evidence="1" type="ORF">DERYTH_LOCUS6563</name>
</gene>
<protein>
    <submittedName>
        <fullName evidence="1">18923_t:CDS:1</fullName>
    </submittedName>
</protein>
<comment type="caution">
    <text evidence="1">The sequence shown here is derived from an EMBL/GenBank/DDBJ whole genome shotgun (WGS) entry which is preliminary data.</text>
</comment>
<sequence length="132" mass="15253">MAIKQRNGPLGLQSIYNQIFSPIPPKIHEEHLVYTGEDGQDFYFSSTQYKLSQAELKKIKHHFSTISDVSGLQLLSFNQIGTKYGRLRTKDGHYIGSKWNHHNKDWSRTNYNVMIKIEVDILCKLSKVTISI</sequence>
<reference evidence="1" key="1">
    <citation type="submission" date="2021-06" db="EMBL/GenBank/DDBJ databases">
        <authorList>
            <person name="Kallberg Y."/>
            <person name="Tangrot J."/>
            <person name="Rosling A."/>
        </authorList>
    </citation>
    <scope>NUCLEOTIDE SEQUENCE</scope>
    <source>
        <strain evidence="1">MA453B</strain>
    </source>
</reference>
<proteinExistence type="predicted"/>
<dbReference type="Proteomes" id="UP000789405">
    <property type="component" value="Unassembled WGS sequence"/>
</dbReference>
<dbReference type="EMBL" id="CAJVPY010003007">
    <property type="protein sequence ID" value="CAG8578472.1"/>
    <property type="molecule type" value="Genomic_DNA"/>
</dbReference>
<keyword evidence="2" id="KW-1185">Reference proteome</keyword>